<evidence type="ECO:0000313" key="11">
    <source>
        <dbReference type="EMBL" id="ORY27209.1"/>
    </source>
</evidence>
<feature type="transmembrane region" description="Helical" evidence="9">
    <location>
        <begin position="325"/>
        <end position="343"/>
    </location>
</feature>
<keyword evidence="5" id="KW-0029">Amino-acid transport</keyword>
<dbReference type="InterPro" id="IPR013057">
    <property type="entry name" value="AA_transpt_TM"/>
</dbReference>
<evidence type="ECO:0000256" key="6">
    <source>
        <dbReference type="ARBA" id="ARBA00022989"/>
    </source>
</evidence>
<evidence type="ECO:0000256" key="2">
    <source>
        <dbReference type="ARBA" id="ARBA00008066"/>
    </source>
</evidence>
<evidence type="ECO:0000256" key="9">
    <source>
        <dbReference type="SAM" id="Phobius"/>
    </source>
</evidence>
<name>A0A1Y2AXA2_9TREE</name>
<feature type="transmembrane region" description="Helical" evidence="9">
    <location>
        <begin position="425"/>
        <end position="445"/>
    </location>
</feature>
<accession>A0A1Y2AXA2</accession>
<dbReference type="EMBL" id="MCFC01000040">
    <property type="protein sequence ID" value="ORY27209.1"/>
    <property type="molecule type" value="Genomic_DNA"/>
</dbReference>
<feature type="region of interest" description="Disordered" evidence="8">
    <location>
        <begin position="1"/>
        <end position="58"/>
    </location>
</feature>
<feature type="transmembrane region" description="Helical" evidence="9">
    <location>
        <begin position="451"/>
        <end position="470"/>
    </location>
</feature>
<organism evidence="11 12">
    <name type="scientific">Naematelia encephala</name>
    <dbReference type="NCBI Taxonomy" id="71784"/>
    <lineage>
        <taxon>Eukaryota</taxon>
        <taxon>Fungi</taxon>
        <taxon>Dikarya</taxon>
        <taxon>Basidiomycota</taxon>
        <taxon>Agaricomycotina</taxon>
        <taxon>Tremellomycetes</taxon>
        <taxon>Tremellales</taxon>
        <taxon>Naemateliaceae</taxon>
        <taxon>Naematelia</taxon>
    </lineage>
</organism>
<evidence type="ECO:0000256" key="7">
    <source>
        <dbReference type="ARBA" id="ARBA00023136"/>
    </source>
</evidence>
<dbReference type="PANTHER" id="PTHR22950:SF692">
    <property type="entry name" value="TRANSMEMBRANE AMINO ACID TRANSPORTER FAMILY PROTEIN"/>
    <property type="match status" value="1"/>
</dbReference>
<keyword evidence="12" id="KW-1185">Reference proteome</keyword>
<reference evidence="11 12" key="1">
    <citation type="submission" date="2016-07" db="EMBL/GenBank/DDBJ databases">
        <title>Pervasive Adenine N6-methylation of Active Genes in Fungi.</title>
        <authorList>
            <consortium name="DOE Joint Genome Institute"/>
            <person name="Mondo S.J."/>
            <person name="Dannebaum R.O."/>
            <person name="Kuo R.C."/>
            <person name="Labutti K."/>
            <person name="Haridas S."/>
            <person name="Kuo A."/>
            <person name="Salamov A."/>
            <person name="Ahrendt S.R."/>
            <person name="Lipzen A."/>
            <person name="Sullivan W."/>
            <person name="Andreopoulos W.B."/>
            <person name="Clum A."/>
            <person name="Lindquist E."/>
            <person name="Daum C."/>
            <person name="Ramamoorthy G.K."/>
            <person name="Gryganskyi A."/>
            <person name="Culley D."/>
            <person name="Magnuson J.K."/>
            <person name="James T.Y."/>
            <person name="O'Malley M.A."/>
            <person name="Stajich J.E."/>
            <person name="Spatafora J.W."/>
            <person name="Visel A."/>
            <person name="Grigoriev I.V."/>
        </authorList>
    </citation>
    <scope>NUCLEOTIDE SEQUENCE [LARGE SCALE GENOMIC DNA]</scope>
    <source>
        <strain evidence="11 12">68-887.2</strain>
    </source>
</reference>
<feature type="compositionally biased region" description="Low complexity" evidence="8">
    <location>
        <begin position="10"/>
        <end position="25"/>
    </location>
</feature>
<protein>
    <submittedName>
        <fullName evidence="11">Transmembrane amino acid transporter protein-domain-containing protein</fullName>
    </submittedName>
</protein>
<keyword evidence="7 9" id="KW-0472">Membrane</keyword>
<feature type="region of interest" description="Disordered" evidence="8">
    <location>
        <begin position="377"/>
        <end position="411"/>
    </location>
</feature>
<comment type="subcellular location">
    <subcellularLocation>
        <location evidence="1">Membrane</location>
        <topology evidence="1">Multi-pass membrane protein</topology>
    </subcellularLocation>
</comment>
<dbReference type="STRING" id="71784.A0A1Y2AXA2"/>
<dbReference type="AlphaFoldDB" id="A0A1Y2AXA2"/>
<gene>
    <name evidence="11" type="ORF">BCR39DRAFT_539016</name>
</gene>
<feature type="transmembrane region" description="Helical" evidence="9">
    <location>
        <begin position="214"/>
        <end position="231"/>
    </location>
</feature>
<dbReference type="Pfam" id="PF01490">
    <property type="entry name" value="Aa_trans"/>
    <property type="match status" value="1"/>
</dbReference>
<sequence>MTSTPPLSASGPTSSSTLTETTPLLSKKHSTHFADRHSLSEVGEGDESDNEGGKGTGREVDVYVPGKSSFSQTLLNTLGDIIGTGLLACPIAIAHAGWIFGPLFLIIIGAVTLYTLKILLRIIEQDRRLRSFTDVIGYGLGPRGEKWVTTLFIIEVCAWVVALVVLFSDSLEAVWPVFTSDQWKMVGLVVIIPTGFVPLRYLSFSSALGITGTWTLVGILIFSGIATPHAPGSLRDPEHTDLLPSHGLVKLGTVFGLLISGFGGHGLIPNLIRDMKHPKQADRVCEVAYGIAMSVYLLVAVVGYLMYGTDVSDEISKDLAKTPGFSPLLNKLAVWMVAINPLTKIPLGLRPLADIIFSYFNLHPTLLVPSTAPTPRYLTRPNSPSSSSSSTSSLSSHLEPPPTHMPTSIETAHNRRERIKSIIRPIIRVLLAVLAIVGALVMPSFESVLSLLGSGFAVASTILIPVWAGASVFGWKWYQIVICVISTIVAILGIISAFWPEAHHGFL</sequence>
<feature type="transmembrane region" description="Helical" evidence="9">
    <location>
        <begin position="284"/>
        <end position="305"/>
    </location>
</feature>
<evidence type="ECO:0000259" key="10">
    <source>
        <dbReference type="Pfam" id="PF01490"/>
    </source>
</evidence>
<dbReference type="OrthoDB" id="655540at2759"/>
<feature type="transmembrane region" description="Helical" evidence="9">
    <location>
        <begin position="147"/>
        <end position="168"/>
    </location>
</feature>
<feature type="transmembrane region" description="Helical" evidence="9">
    <location>
        <begin position="251"/>
        <end position="272"/>
    </location>
</feature>
<comment type="similarity">
    <text evidence="2">Belongs to the amino acid/polyamine transporter 2 family.</text>
</comment>
<feature type="transmembrane region" description="Helical" evidence="9">
    <location>
        <begin position="477"/>
        <end position="499"/>
    </location>
</feature>
<comment type="caution">
    <text evidence="11">The sequence shown here is derived from an EMBL/GenBank/DDBJ whole genome shotgun (WGS) entry which is preliminary data.</text>
</comment>
<proteinExistence type="inferred from homology"/>
<keyword evidence="4 9" id="KW-0812">Transmembrane</keyword>
<dbReference type="InParanoid" id="A0A1Y2AXA2"/>
<evidence type="ECO:0000256" key="8">
    <source>
        <dbReference type="SAM" id="MobiDB-lite"/>
    </source>
</evidence>
<dbReference type="PANTHER" id="PTHR22950">
    <property type="entry name" value="AMINO ACID TRANSPORTER"/>
    <property type="match status" value="1"/>
</dbReference>
<feature type="transmembrane region" description="Helical" evidence="9">
    <location>
        <begin position="99"/>
        <end position="120"/>
    </location>
</feature>
<keyword evidence="6 9" id="KW-1133">Transmembrane helix</keyword>
<evidence type="ECO:0000313" key="12">
    <source>
        <dbReference type="Proteomes" id="UP000193986"/>
    </source>
</evidence>
<keyword evidence="3" id="KW-0813">Transport</keyword>
<feature type="compositionally biased region" description="Low complexity" evidence="8">
    <location>
        <begin position="383"/>
        <end position="398"/>
    </location>
</feature>
<feature type="domain" description="Amino acid transporter transmembrane" evidence="10">
    <location>
        <begin position="67"/>
        <end position="499"/>
    </location>
</feature>
<evidence type="ECO:0000256" key="4">
    <source>
        <dbReference type="ARBA" id="ARBA00022692"/>
    </source>
</evidence>
<dbReference type="GO" id="GO:0015179">
    <property type="term" value="F:L-amino acid transmembrane transporter activity"/>
    <property type="evidence" value="ECO:0007669"/>
    <property type="project" value="TreeGrafter"/>
</dbReference>
<evidence type="ECO:0000256" key="1">
    <source>
        <dbReference type="ARBA" id="ARBA00004141"/>
    </source>
</evidence>
<dbReference type="Proteomes" id="UP000193986">
    <property type="component" value="Unassembled WGS sequence"/>
</dbReference>
<feature type="transmembrane region" description="Helical" evidence="9">
    <location>
        <begin position="183"/>
        <end position="202"/>
    </location>
</feature>
<evidence type="ECO:0000256" key="5">
    <source>
        <dbReference type="ARBA" id="ARBA00022970"/>
    </source>
</evidence>
<dbReference type="GO" id="GO:0005774">
    <property type="term" value="C:vacuolar membrane"/>
    <property type="evidence" value="ECO:0007669"/>
    <property type="project" value="TreeGrafter"/>
</dbReference>
<evidence type="ECO:0000256" key="3">
    <source>
        <dbReference type="ARBA" id="ARBA00022448"/>
    </source>
</evidence>